<name>A0A6A5ZLP7_9PLEO</name>
<organism evidence="1 2">
    <name type="scientific">Lophiotrema nucula</name>
    <dbReference type="NCBI Taxonomy" id="690887"/>
    <lineage>
        <taxon>Eukaryota</taxon>
        <taxon>Fungi</taxon>
        <taxon>Dikarya</taxon>
        <taxon>Ascomycota</taxon>
        <taxon>Pezizomycotina</taxon>
        <taxon>Dothideomycetes</taxon>
        <taxon>Pleosporomycetidae</taxon>
        <taxon>Pleosporales</taxon>
        <taxon>Lophiotremataceae</taxon>
        <taxon>Lophiotrema</taxon>
    </lineage>
</organism>
<evidence type="ECO:0000313" key="2">
    <source>
        <dbReference type="Proteomes" id="UP000799770"/>
    </source>
</evidence>
<gene>
    <name evidence="1" type="ORF">BDV96DRAFT_683622</name>
</gene>
<evidence type="ECO:0000313" key="1">
    <source>
        <dbReference type="EMBL" id="KAF2120096.1"/>
    </source>
</evidence>
<dbReference type="EMBL" id="ML977314">
    <property type="protein sequence ID" value="KAF2120096.1"/>
    <property type="molecule type" value="Genomic_DNA"/>
</dbReference>
<proteinExistence type="predicted"/>
<dbReference type="AlphaFoldDB" id="A0A6A5ZLP7"/>
<protein>
    <submittedName>
        <fullName evidence="1">Uncharacterized protein</fullName>
    </submittedName>
</protein>
<sequence>MPRPRLIGRPDAEESQRPTYFEELRENLKWGWTPDANFQKVLAAEQQIECALKDLPGDDLIDAVLPLRNRLVRLSDLVPTDQRLEHQGILQAIFELSMVLVDGIVEVLEENVNKGWKSNVAWKKQMAGYLISLDKIVEPAARMGRICGLEWEYTPNELSDLCGWMETHAGLFATLGVCGIFDFMKGTRGQLEDWADEMQEVEHEFEGSEPGFD</sequence>
<dbReference type="Proteomes" id="UP000799770">
    <property type="component" value="Unassembled WGS sequence"/>
</dbReference>
<accession>A0A6A5ZLP7</accession>
<keyword evidence="2" id="KW-1185">Reference proteome</keyword>
<reference evidence="1" key="1">
    <citation type="journal article" date="2020" name="Stud. Mycol.">
        <title>101 Dothideomycetes genomes: a test case for predicting lifestyles and emergence of pathogens.</title>
        <authorList>
            <person name="Haridas S."/>
            <person name="Albert R."/>
            <person name="Binder M."/>
            <person name="Bloem J."/>
            <person name="Labutti K."/>
            <person name="Salamov A."/>
            <person name="Andreopoulos B."/>
            <person name="Baker S."/>
            <person name="Barry K."/>
            <person name="Bills G."/>
            <person name="Bluhm B."/>
            <person name="Cannon C."/>
            <person name="Castanera R."/>
            <person name="Culley D."/>
            <person name="Daum C."/>
            <person name="Ezra D."/>
            <person name="Gonzalez J."/>
            <person name="Henrissat B."/>
            <person name="Kuo A."/>
            <person name="Liang C."/>
            <person name="Lipzen A."/>
            <person name="Lutzoni F."/>
            <person name="Magnuson J."/>
            <person name="Mondo S."/>
            <person name="Nolan M."/>
            <person name="Ohm R."/>
            <person name="Pangilinan J."/>
            <person name="Park H.-J."/>
            <person name="Ramirez L."/>
            <person name="Alfaro M."/>
            <person name="Sun H."/>
            <person name="Tritt A."/>
            <person name="Yoshinaga Y."/>
            <person name="Zwiers L.-H."/>
            <person name="Turgeon B."/>
            <person name="Goodwin S."/>
            <person name="Spatafora J."/>
            <person name="Crous P."/>
            <person name="Grigoriev I."/>
        </authorList>
    </citation>
    <scope>NUCLEOTIDE SEQUENCE</scope>
    <source>
        <strain evidence="1">CBS 627.86</strain>
    </source>
</reference>